<evidence type="ECO:0000313" key="2">
    <source>
        <dbReference type="EMBL" id="MDJ1184168.1"/>
    </source>
</evidence>
<sequence>MVSPNSQPPQPNSEPTILRRFASLVGLLGASLFFTGWIYRAVYFFHFNLELTTLDLPVQSFFIVPIQVLFGDIRAIARTLIAIAVIIPCIYFSLLAVRVFRHRCSSQYNAFKHWVARNNSPNFWRNKCKPLIQFDPLDFDSIKFLGSLVDEVVIVAWVLLILFHLARGQGIADARRDIGPNSTLPVVTLISPAERIPLGRLLDKPLDDLPISPGFRVFGDLKPFDSLLGLEDTYPEDPQNPRVWRLLLERDGWIYLILTDPNQETQGEFPPVLAVQKSIYGDQLMILQPTF</sequence>
<organism evidence="2 3">
    <name type="scientific">Roseofilum casamattae BLCC-M143</name>
    <dbReference type="NCBI Taxonomy" id="3022442"/>
    <lineage>
        <taxon>Bacteria</taxon>
        <taxon>Bacillati</taxon>
        <taxon>Cyanobacteriota</taxon>
        <taxon>Cyanophyceae</taxon>
        <taxon>Desertifilales</taxon>
        <taxon>Desertifilaceae</taxon>
        <taxon>Roseofilum</taxon>
        <taxon>Roseofilum casamattae</taxon>
    </lineage>
</organism>
<dbReference type="Proteomes" id="UP001232992">
    <property type="component" value="Unassembled WGS sequence"/>
</dbReference>
<evidence type="ECO:0000313" key="3">
    <source>
        <dbReference type="Proteomes" id="UP001232992"/>
    </source>
</evidence>
<proteinExistence type="predicted"/>
<feature type="transmembrane region" description="Helical" evidence="1">
    <location>
        <begin position="144"/>
        <end position="166"/>
    </location>
</feature>
<name>A0ABT7BY94_9CYAN</name>
<accession>A0ABT7BY94</accession>
<reference evidence="2 3" key="1">
    <citation type="submission" date="2023-01" db="EMBL/GenBank/DDBJ databases">
        <title>Novel diversity within Roseofilum (Cyanobacteria; Desertifilaceae) from marine benthic mats with descriptions of four novel species.</title>
        <authorList>
            <person name="Wang Y."/>
            <person name="Berthold D.E."/>
            <person name="Hu J."/>
            <person name="Lefler F.W."/>
            <person name="Laughinghouse H.D. IV."/>
        </authorList>
    </citation>
    <scope>NUCLEOTIDE SEQUENCE [LARGE SCALE GENOMIC DNA]</scope>
    <source>
        <strain evidence="2 3">BLCC-M143</strain>
    </source>
</reference>
<keyword evidence="1" id="KW-0812">Transmembrane</keyword>
<dbReference type="EMBL" id="JAQOSQ010000012">
    <property type="protein sequence ID" value="MDJ1184168.1"/>
    <property type="molecule type" value="Genomic_DNA"/>
</dbReference>
<comment type="caution">
    <text evidence="2">The sequence shown here is derived from an EMBL/GenBank/DDBJ whole genome shotgun (WGS) entry which is preliminary data.</text>
</comment>
<feature type="transmembrane region" description="Helical" evidence="1">
    <location>
        <begin position="80"/>
        <end position="100"/>
    </location>
</feature>
<protein>
    <submittedName>
        <fullName evidence="2">Uncharacterized protein</fullName>
    </submittedName>
</protein>
<dbReference type="RefSeq" id="WP_283758821.1">
    <property type="nucleotide sequence ID" value="NZ_JAQOSQ010000012.1"/>
</dbReference>
<gene>
    <name evidence="2" type="ORF">PMH09_13335</name>
</gene>
<keyword evidence="1" id="KW-1133">Transmembrane helix</keyword>
<keyword evidence="3" id="KW-1185">Reference proteome</keyword>
<feature type="transmembrane region" description="Helical" evidence="1">
    <location>
        <begin position="21"/>
        <end position="44"/>
    </location>
</feature>
<evidence type="ECO:0000256" key="1">
    <source>
        <dbReference type="SAM" id="Phobius"/>
    </source>
</evidence>
<keyword evidence="1" id="KW-0472">Membrane</keyword>